<keyword evidence="2" id="KW-1185">Reference proteome</keyword>
<accession>A0A9E7HY48</accession>
<protein>
    <submittedName>
        <fullName evidence="1">Uncharacterized protein</fullName>
    </submittedName>
</protein>
<reference evidence="1" key="1">
    <citation type="submission" date="2022-05" db="EMBL/GenBank/DDBJ databases">
        <title>The Musa troglodytarum L. genome provides insights into the mechanism of non-climacteric behaviour and enrichment of carotenoids.</title>
        <authorList>
            <person name="Wang J."/>
        </authorList>
    </citation>
    <scope>NUCLEOTIDE SEQUENCE</scope>
    <source>
        <tissue evidence="1">Leaf</tissue>
    </source>
</reference>
<evidence type="ECO:0000313" key="1">
    <source>
        <dbReference type="EMBL" id="URE42389.1"/>
    </source>
</evidence>
<gene>
    <name evidence="1" type="ORF">MUK42_13443</name>
</gene>
<organism evidence="1 2">
    <name type="scientific">Musa troglodytarum</name>
    <name type="common">fe'i banana</name>
    <dbReference type="NCBI Taxonomy" id="320322"/>
    <lineage>
        <taxon>Eukaryota</taxon>
        <taxon>Viridiplantae</taxon>
        <taxon>Streptophyta</taxon>
        <taxon>Embryophyta</taxon>
        <taxon>Tracheophyta</taxon>
        <taxon>Spermatophyta</taxon>
        <taxon>Magnoliopsida</taxon>
        <taxon>Liliopsida</taxon>
        <taxon>Zingiberales</taxon>
        <taxon>Musaceae</taxon>
        <taxon>Musa</taxon>
    </lineage>
</organism>
<dbReference type="AlphaFoldDB" id="A0A9E7HY48"/>
<evidence type="ECO:0000313" key="2">
    <source>
        <dbReference type="Proteomes" id="UP001055439"/>
    </source>
</evidence>
<sequence length="107" mass="11493">MGRESRPSGSSAFMEGKLEVVTASRFTGPGVVAVLANANTCMQQLPHSITRSRSPNQIVEQGDDTKTFVISITSPVDGFQETGAVVTSGDGMAELRHNIHKETTEWD</sequence>
<name>A0A9E7HY48_9LILI</name>
<proteinExistence type="predicted"/>
<dbReference type="Proteomes" id="UP001055439">
    <property type="component" value="Chromosome 9"/>
</dbReference>
<dbReference type="EMBL" id="CP097511">
    <property type="protein sequence ID" value="URE42389.1"/>
    <property type="molecule type" value="Genomic_DNA"/>
</dbReference>